<evidence type="ECO:0008006" key="4">
    <source>
        <dbReference type="Google" id="ProtNLM"/>
    </source>
</evidence>
<feature type="transmembrane region" description="Helical" evidence="1">
    <location>
        <begin position="169"/>
        <end position="191"/>
    </location>
</feature>
<evidence type="ECO:0000313" key="2">
    <source>
        <dbReference type="EMBL" id="GGE29064.1"/>
    </source>
</evidence>
<comment type="caution">
    <text evidence="2">The sequence shown here is derived from an EMBL/GenBank/DDBJ whole genome shotgun (WGS) entry which is preliminary data.</text>
</comment>
<protein>
    <recommendedName>
        <fullName evidence="4">PepSY domain-containing protein</fullName>
    </recommendedName>
</protein>
<feature type="transmembrane region" description="Helical" evidence="1">
    <location>
        <begin position="480"/>
        <end position="501"/>
    </location>
</feature>
<accession>A0A8H9G1L2</accession>
<dbReference type="Proteomes" id="UP000614460">
    <property type="component" value="Unassembled WGS sequence"/>
</dbReference>
<dbReference type="PANTHER" id="PTHR34219:SF3">
    <property type="entry name" value="BLL7967 PROTEIN"/>
    <property type="match status" value="1"/>
</dbReference>
<feature type="transmembrane region" description="Helical" evidence="1">
    <location>
        <begin position="414"/>
        <end position="438"/>
    </location>
</feature>
<feature type="transmembrane region" description="Helical" evidence="1">
    <location>
        <begin position="378"/>
        <end position="402"/>
    </location>
</feature>
<feature type="transmembrane region" description="Helical" evidence="1">
    <location>
        <begin position="513"/>
        <end position="531"/>
    </location>
</feature>
<dbReference type="EMBL" id="BMKM01000009">
    <property type="protein sequence ID" value="GGE29064.1"/>
    <property type="molecule type" value="Genomic_DNA"/>
</dbReference>
<organism evidence="2 3">
    <name type="scientific">Sphingobacterium cellulitidis</name>
    <dbReference type="NCBI Taxonomy" id="1768011"/>
    <lineage>
        <taxon>Bacteria</taxon>
        <taxon>Pseudomonadati</taxon>
        <taxon>Bacteroidota</taxon>
        <taxon>Sphingobacteriia</taxon>
        <taxon>Sphingobacteriales</taxon>
        <taxon>Sphingobacteriaceae</taxon>
        <taxon>Sphingobacterium</taxon>
    </lineage>
</organism>
<evidence type="ECO:0000256" key="1">
    <source>
        <dbReference type="SAM" id="Phobius"/>
    </source>
</evidence>
<keyword evidence="1" id="KW-1133">Transmembrane helix</keyword>
<dbReference type="InterPro" id="IPR005625">
    <property type="entry name" value="PepSY-ass_TM"/>
</dbReference>
<dbReference type="RefSeq" id="WP_182499443.1">
    <property type="nucleotide sequence ID" value="NZ_BMKM01000009.1"/>
</dbReference>
<evidence type="ECO:0000313" key="3">
    <source>
        <dbReference type="Proteomes" id="UP000614460"/>
    </source>
</evidence>
<name>A0A8H9G1L2_9SPHI</name>
<gene>
    <name evidence="2" type="ORF">GCM10011516_28510</name>
</gene>
<reference evidence="2" key="1">
    <citation type="journal article" date="2014" name="Int. J. Syst. Evol. Microbiol.">
        <title>Complete genome sequence of Corynebacterium casei LMG S-19264T (=DSM 44701T), isolated from a smear-ripened cheese.</title>
        <authorList>
            <consortium name="US DOE Joint Genome Institute (JGI-PGF)"/>
            <person name="Walter F."/>
            <person name="Albersmeier A."/>
            <person name="Kalinowski J."/>
            <person name="Ruckert C."/>
        </authorList>
    </citation>
    <scope>NUCLEOTIDE SEQUENCE</scope>
    <source>
        <strain evidence="2">CGMCC 1.15966</strain>
    </source>
</reference>
<feature type="transmembrane region" description="Helical" evidence="1">
    <location>
        <begin position="229"/>
        <end position="248"/>
    </location>
</feature>
<reference evidence="2" key="2">
    <citation type="submission" date="2020-09" db="EMBL/GenBank/DDBJ databases">
        <authorList>
            <person name="Sun Q."/>
            <person name="Zhou Y."/>
        </authorList>
    </citation>
    <scope>NUCLEOTIDE SEQUENCE</scope>
    <source>
        <strain evidence="2">CGMCC 1.15966</strain>
    </source>
</reference>
<dbReference type="AlphaFoldDB" id="A0A8H9G1L2"/>
<dbReference type="PANTHER" id="PTHR34219">
    <property type="entry name" value="IRON-REGULATED INNER MEMBRANE PROTEIN-RELATED"/>
    <property type="match status" value="1"/>
</dbReference>
<keyword evidence="1" id="KW-0812">Transmembrane</keyword>
<feature type="transmembrane region" description="Helical" evidence="1">
    <location>
        <begin position="450"/>
        <end position="468"/>
    </location>
</feature>
<feature type="transmembrane region" description="Helical" evidence="1">
    <location>
        <begin position="12"/>
        <end position="36"/>
    </location>
</feature>
<dbReference type="Pfam" id="PF03929">
    <property type="entry name" value="PepSY_TM"/>
    <property type="match status" value="1"/>
</dbReference>
<keyword evidence="1" id="KW-0472">Membrane</keyword>
<sequence length="545" mass="62983">MNIRNYNIYFSTHTISGIIICAFLYVIFFAGSFSFFRNEIAAWQQGESFSKQKTEDINCDYLIDSLDNSINLLGRDLTFTFYHQNARAYMGYSASKDSIQNKINLDKINEGIPDKADWKTNDGKFFGFNFINKKSGSYSENYDLAEFLYRLHFLAQLNEVPINLGIGPFGYVIAGFTSFLFLFALITGLLLHWDKLVSNFFTYRPFSKWKTVWTDMHTALGVVAYPFQLLYAITGIFLILNSVLAIPFEKLIYKGDSKAMYTELAFNHSVDLPYSNKKLPNPPSINQIIKDAQNKWPNSRIFRINVKNYADQNMHVVAEVSPTYAKHFAGYGIYNVQVRDNKLIEEKDPMANSSFVDHVKSLLYRLHFADYAGYPLKFLSFILGIMGCLVISSGIMIWLVARDKNNIPKHKRKFNFWLANVYLAICLTMFPTTAIAFIAVKFNPQANEEFLYKVYFIIWLIFSTYYIIRQSLQRTNKETLLLGSMIALIIPIFNGVLSGKWIWNNFIEGNIDLFSIDFLWLCLGIIGIIIFRKVHKQFSKFKNAE</sequence>
<keyword evidence="3" id="KW-1185">Reference proteome</keyword>
<proteinExistence type="predicted"/>